<name>A0A4C1SSI4_EUMVA</name>
<proteinExistence type="predicted"/>
<sequence length="117" mass="13183">MVTAALAHLQSQKSHRRVAGLAAGYLMKVLVRNGGRRGRRRRSGFMERKVFLEKIPVTYGRTDGRTYGYDETIRVPFLLFWLGPLKRRDYSENGNRYIPILAAVFPCDAGSASGGYT</sequence>
<comment type="caution">
    <text evidence="1">The sequence shown here is derived from an EMBL/GenBank/DDBJ whole genome shotgun (WGS) entry which is preliminary data.</text>
</comment>
<accession>A0A4C1SSI4</accession>
<dbReference type="EMBL" id="BGZK01000015">
    <property type="protein sequence ID" value="GBP04905.1"/>
    <property type="molecule type" value="Genomic_DNA"/>
</dbReference>
<gene>
    <name evidence="1" type="ORF">EVAR_3792_1</name>
</gene>
<reference evidence="1 2" key="1">
    <citation type="journal article" date="2019" name="Commun. Biol.">
        <title>The bagworm genome reveals a unique fibroin gene that provides high tensile strength.</title>
        <authorList>
            <person name="Kono N."/>
            <person name="Nakamura H."/>
            <person name="Ohtoshi R."/>
            <person name="Tomita M."/>
            <person name="Numata K."/>
            <person name="Arakawa K."/>
        </authorList>
    </citation>
    <scope>NUCLEOTIDE SEQUENCE [LARGE SCALE GENOMIC DNA]</scope>
</reference>
<protein>
    <submittedName>
        <fullName evidence="1">Uncharacterized protein</fullName>
    </submittedName>
</protein>
<evidence type="ECO:0000313" key="2">
    <source>
        <dbReference type="Proteomes" id="UP000299102"/>
    </source>
</evidence>
<dbReference type="AlphaFoldDB" id="A0A4C1SSI4"/>
<evidence type="ECO:0000313" key="1">
    <source>
        <dbReference type="EMBL" id="GBP04905.1"/>
    </source>
</evidence>
<organism evidence="1 2">
    <name type="scientific">Eumeta variegata</name>
    <name type="common">Bagworm moth</name>
    <name type="synonym">Eumeta japonica</name>
    <dbReference type="NCBI Taxonomy" id="151549"/>
    <lineage>
        <taxon>Eukaryota</taxon>
        <taxon>Metazoa</taxon>
        <taxon>Ecdysozoa</taxon>
        <taxon>Arthropoda</taxon>
        <taxon>Hexapoda</taxon>
        <taxon>Insecta</taxon>
        <taxon>Pterygota</taxon>
        <taxon>Neoptera</taxon>
        <taxon>Endopterygota</taxon>
        <taxon>Lepidoptera</taxon>
        <taxon>Glossata</taxon>
        <taxon>Ditrysia</taxon>
        <taxon>Tineoidea</taxon>
        <taxon>Psychidae</taxon>
        <taxon>Oiketicinae</taxon>
        <taxon>Eumeta</taxon>
    </lineage>
</organism>
<keyword evidence="2" id="KW-1185">Reference proteome</keyword>
<dbReference type="Proteomes" id="UP000299102">
    <property type="component" value="Unassembled WGS sequence"/>
</dbReference>